<name>A0A919PTG2_9ACTN</name>
<gene>
    <name evidence="5" type="ORF">Dsi01nite_079050</name>
</gene>
<keyword evidence="3" id="KW-0786">Thiamine pyrophosphate</keyword>
<dbReference type="Gene3D" id="3.40.50.970">
    <property type="match status" value="1"/>
</dbReference>
<dbReference type="SMART" id="SM00861">
    <property type="entry name" value="Transket_pyr"/>
    <property type="match status" value="1"/>
</dbReference>
<evidence type="ECO:0000313" key="6">
    <source>
        <dbReference type="Proteomes" id="UP000660611"/>
    </source>
</evidence>
<dbReference type="Pfam" id="PF02780">
    <property type="entry name" value="Transketolase_C"/>
    <property type="match status" value="1"/>
</dbReference>
<keyword evidence="2" id="KW-0560">Oxidoreductase</keyword>
<dbReference type="InterPro" id="IPR005475">
    <property type="entry name" value="Transketolase-like_Pyr-bd"/>
</dbReference>
<dbReference type="PANTHER" id="PTHR43257:SF2">
    <property type="entry name" value="PYRUVATE DEHYDROGENASE E1 COMPONENT SUBUNIT BETA"/>
    <property type="match status" value="1"/>
</dbReference>
<comment type="caution">
    <text evidence="5">The sequence shown here is derived from an EMBL/GenBank/DDBJ whole genome shotgun (WGS) entry which is preliminary data.</text>
</comment>
<keyword evidence="6" id="KW-1185">Reference proteome</keyword>
<evidence type="ECO:0000313" key="5">
    <source>
        <dbReference type="EMBL" id="GIG49864.1"/>
    </source>
</evidence>
<dbReference type="Proteomes" id="UP000660611">
    <property type="component" value="Unassembled WGS sequence"/>
</dbReference>
<dbReference type="SUPFAM" id="SSF52518">
    <property type="entry name" value="Thiamin diphosphate-binding fold (THDP-binding)"/>
    <property type="match status" value="1"/>
</dbReference>
<dbReference type="AlphaFoldDB" id="A0A919PTG2"/>
<dbReference type="InterPro" id="IPR029061">
    <property type="entry name" value="THDP-binding"/>
</dbReference>
<dbReference type="PANTHER" id="PTHR43257">
    <property type="entry name" value="PYRUVATE DEHYDROGENASE E1 COMPONENT BETA SUBUNIT"/>
    <property type="match status" value="1"/>
</dbReference>
<dbReference type="SUPFAM" id="SSF52922">
    <property type="entry name" value="TK C-terminal domain-like"/>
    <property type="match status" value="1"/>
</dbReference>
<dbReference type="InterPro" id="IPR009014">
    <property type="entry name" value="Transketo_C/PFOR_II"/>
</dbReference>
<reference evidence="5" key="1">
    <citation type="submission" date="2021-01" db="EMBL/GenBank/DDBJ databases">
        <title>Whole genome shotgun sequence of Dactylosporangium siamense NBRC 106093.</title>
        <authorList>
            <person name="Komaki H."/>
            <person name="Tamura T."/>
        </authorList>
    </citation>
    <scope>NUCLEOTIDE SEQUENCE</scope>
    <source>
        <strain evidence="5">NBRC 106093</strain>
    </source>
</reference>
<dbReference type="GO" id="GO:0016491">
    <property type="term" value="F:oxidoreductase activity"/>
    <property type="evidence" value="ECO:0007669"/>
    <property type="project" value="UniProtKB-KW"/>
</dbReference>
<dbReference type="RefSeq" id="WP_203851519.1">
    <property type="nucleotide sequence ID" value="NZ_BAAAVW010000008.1"/>
</dbReference>
<evidence type="ECO:0000256" key="1">
    <source>
        <dbReference type="ARBA" id="ARBA00001964"/>
    </source>
</evidence>
<sequence length="331" mass="35367">MTAHRRVGDALNAALGTLLAEDPALYLLGEDIADPYGGAFGITRGLSTRFPRQVITTPISEAGIVGVANGLALAGDKAIVEMMFADFVALAFDQIVNFAAKSTTMYGHPVPMPVVVRCPTGGNRGYGPTHSQSPQKHFIGVPGLDVYELSPLHDPVALLRELLGSGRPSLLFEDKTLYAAPLRPDDLFRVTHHGFTAHVRVDDDIPADDYLIVAPGGLTGRATVAMRSLLLRYELSGRLLVPARLHPLDLDPLLEAATSTSRVVVVEDGPPGAAWGTEVAYRLQRALWGTSSGPVRLCQAADGVIPTAAHLEREVLVQAETIVRAVLEAHR</sequence>
<keyword evidence="5" id="KW-0670">Pyruvate</keyword>
<evidence type="ECO:0000259" key="4">
    <source>
        <dbReference type="SMART" id="SM00861"/>
    </source>
</evidence>
<dbReference type="Gene3D" id="3.40.50.920">
    <property type="match status" value="1"/>
</dbReference>
<dbReference type="GO" id="GO:0000287">
    <property type="term" value="F:magnesium ion binding"/>
    <property type="evidence" value="ECO:0007669"/>
    <property type="project" value="UniProtKB-ARBA"/>
</dbReference>
<evidence type="ECO:0000256" key="3">
    <source>
        <dbReference type="ARBA" id="ARBA00023052"/>
    </source>
</evidence>
<accession>A0A919PTG2</accession>
<proteinExistence type="predicted"/>
<dbReference type="Pfam" id="PF02779">
    <property type="entry name" value="Transket_pyr"/>
    <property type="match status" value="1"/>
</dbReference>
<evidence type="ECO:0000256" key="2">
    <source>
        <dbReference type="ARBA" id="ARBA00023002"/>
    </source>
</evidence>
<protein>
    <submittedName>
        <fullName evidence="5">Pyruvate dehydrogenase</fullName>
    </submittedName>
</protein>
<dbReference type="InterPro" id="IPR033248">
    <property type="entry name" value="Transketolase_C"/>
</dbReference>
<organism evidence="5 6">
    <name type="scientific">Dactylosporangium siamense</name>
    <dbReference type="NCBI Taxonomy" id="685454"/>
    <lineage>
        <taxon>Bacteria</taxon>
        <taxon>Bacillati</taxon>
        <taxon>Actinomycetota</taxon>
        <taxon>Actinomycetes</taxon>
        <taxon>Micromonosporales</taxon>
        <taxon>Micromonosporaceae</taxon>
        <taxon>Dactylosporangium</taxon>
    </lineage>
</organism>
<feature type="domain" description="Transketolase-like pyrimidine-binding" evidence="4">
    <location>
        <begin position="5"/>
        <end position="180"/>
    </location>
</feature>
<comment type="cofactor">
    <cofactor evidence="1">
        <name>thiamine diphosphate</name>
        <dbReference type="ChEBI" id="CHEBI:58937"/>
    </cofactor>
</comment>
<dbReference type="EMBL" id="BONQ01000125">
    <property type="protein sequence ID" value="GIG49864.1"/>
    <property type="molecule type" value="Genomic_DNA"/>
</dbReference>